<keyword evidence="1" id="KW-0812">Transmembrane</keyword>
<protein>
    <submittedName>
        <fullName evidence="2">Uncharacterized protein</fullName>
    </submittedName>
</protein>
<keyword evidence="1" id="KW-1133">Transmembrane helix</keyword>
<dbReference type="Proteomes" id="UP000236291">
    <property type="component" value="Unassembled WGS sequence"/>
</dbReference>
<feature type="transmembrane region" description="Helical" evidence="1">
    <location>
        <begin position="32"/>
        <end position="53"/>
    </location>
</feature>
<feature type="transmembrane region" description="Helical" evidence="1">
    <location>
        <begin position="59"/>
        <end position="78"/>
    </location>
</feature>
<keyword evidence="1" id="KW-0472">Membrane</keyword>
<gene>
    <name evidence="2" type="ORF">L195_g061743</name>
</gene>
<sequence>WVITREQSGDHPHWVQEQLYKHYKKKEKQRQLTLASGGGFELSLYACCGGFQASQFSGSLGYAAAVLATVGITVGMVFSGSSVYRAAVFAEIF</sequence>
<evidence type="ECO:0000256" key="1">
    <source>
        <dbReference type="SAM" id="Phobius"/>
    </source>
</evidence>
<evidence type="ECO:0000313" key="2">
    <source>
        <dbReference type="EMBL" id="PNX63667.1"/>
    </source>
</evidence>
<feature type="non-terminal residue" evidence="2">
    <location>
        <position position="1"/>
    </location>
</feature>
<proteinExistence type="predicted"/>
<reference evidence="2 3" key="2">
    <citation type="journal article" date="2017" name="Front. Plant Sci.">
        <title>Gene Classification and Mining of Molecular Markers Useful in Red Clover (Trifolium pratense) Breeding.</title>
        <authorList>
            <person name="Istvanek J."/>
            <person name="Dluhosova J."/>
            <person name="Dluhos P."/>
            <person name="Patkova L."/>
            <person name="Nedelnik J."/>
            <person name="Repkova J."/>
        </authorList>
    </citation>
    <scope>NUCLEOTIDE SEQUENCE [LARGE SCALE GENOMIC DNA]</scope>
    <source>
        <strain evidence="3">cv. Tatra</strain>
        <tissue evidence="2">Young leaves</tissue>
    </source>
</reference>
<evidence type="ECO:0000313" key="3">
    <source>
        <dbReference type="Proteomes" id="UP000236291"/>
    </source>
</evidence>
<name>A0A2K3KBJ4_TRIPR</name>
<accession>A0A2K3KBJ4</accession>
<dbReference type="AlphaFoldDB" id="A0A2K3KBJ4"/>
<reference evidence="2 3" key="1">
    <citation type="journal article" date="2014" name="Am. J. Bot.">
        <title>Genome assembly and annotation for red clover (Trifolium pratense; Fabaceae).</title>
        <authorList>
            <person name="Istvanek J."/>
            <person name="Jaros M."/>
            <person name="Krenek A."/>
            <person name="Repkova J."/>
        </authorList>
    </citation>
    <scope>NUCLEOTIDE SEQUENCE [LARGE SCALE GENOMIC DNA]</scope>
    <source>
        <strain evidence="3">cv. Tatra</strain>
        <tissue evidence="2">Young leaves</tissue>
    </source>
</reference>
<organism evidence="2 3">
    <name type="scientific">Trifolium pratense</name>
    <name type="common">Red clover</name>
    <dbReference type="NCBI Taxonomy" id="57577"/>
    <lineage>
        <taxon>Eukaryota</taxon>
        <taxon>Viridiplantae</taxon>
        <taxon>Streptophyta</taxon>
        <taxon>Embryophyta</taxon>
        <taxon>Tracheophyta</taxon>
        <taxon>Spermatophyta</taxon>
        <taxon>Magnoliopsida</taxon>
        <taxon>eudicotyledons</taxon>
        <taxon>Gunneridae</taxon>
        <taxon>Pentapetalae</taxon>
        <taxon>rosids</taxon>
        <taxon>fabids</taxon>
        <taxon>Fabales</taxon>
        <taxon>Fabaceae</taxon>
        <taxon>Papilionoideae</taxon>
        <taxon>50 kb inversion clade</taxon>
        <taxon>NPAAA clade</taxon>
        <taxon>Hologalegina</taxon>
        <taxon>IRL clade</taxon>
        <taxon>Trifolieae</taxon>
        <taxon>Trifolium</taxon>
    </lineage>
</organism>
<comment type="caution">
    <text evidence="2">The sequence shown here is derived from an EMBL/GenBank/DDBJ whole genome shotgun (WGS) entry which is preliminary data.</text>
</comment>
<dbReference type="EMBL" id="ASHM01157342">
    <property type="protein sequence ID" value="PNX63667.1"/>
    <property type="molecule type" value="Genomic_DNA"/>
</dbReference>